<dbReference type="PANTHER" id="PTHR34598">
    <property type="entry name" value="BLL6449 PROTEIN"/>
    <property type="match status" value="1"/>
</dbReference>
<dbReference type="EMBL" id="KB822720">
    <property type="protein sequence ID" value="ETN40800.1"/>
    <property type="molecule type" value="Genomic_DNA"/>
</dbReference>
<dbReference type="HOGENOM" id="CLU_042688_0_1_1"/>
<evidence type="ECO:0000313" key="3">
    <source>
        <dbReference type="Proteomes" id="UP000030752"/>
    </source>
</evidence>
<dbReference type="GeneID" id="19972419"/>
<reference evidence="2 3" key="1">
    <citation type="submission" date="2013-03" db="EMBL/GenBank/DDBJ databases">
        <title>The Genome Sequence of Phialophora europaea CBS 101466.</title>
        <authorList>
            <consortium name="The Broad Institute Genomics Platform"/>
            <person name="Cuomo C."/>
            <person name="de Hoog S."/>
            <person name="Gorbushina A."/>
            <person name="Walker B."/>
            <person name="Young S.K."/>
            <person name="Zeng Q."/>
            <person name="Gargeya S."/>
            <person name="Fitzgerald M."/>
            <person name="Haas B."/>
            <person name="Abouelleil A."/>
            <person name="Allen A.W."/>
            <person name="Alvarado L."/>
            <person name="Arachchi H.M."/>
            <person name="Berlin A.M."/>
            <person name="Chapman S.B."/>
            <person name="Gainer-Dewar J."/>
            <person name="Goldberg J."/>
            <person name="Griggs A."/>
            <person name="Gujja S."/>
            <person name="Hansen M."/>
            <person name="Howarth C."/>
            <person name="Imamovic A."/>
            <person name="Ireland A."/>
            <person name="Larimer J."/>
            <person name="McCowan C."/>
            <person name="Murphy C."/>
            <person name="Pearson M."/>
            <person name="Poon T.W."/>
            <person name="Priest M."/>
            <person name="Roberts A."/>
            <person name="Saif S."/>
            <person name="Shea T."/>
            <person name="Sisk P."/>
            <person name="Sykes S."/>
            <person name="Wortman J."/>
            <person name="Nusbaum C."/>
            <person name="Birren B."/>
        </authorList>
    </citation>
    <scope>NUCLEOTIDE SEQUENCE [LARGE SCALE GENOMIC DNA]</scope>
    <source>
        <strain evidence="2 3">CBS 101466</strain>
    </source>
</reference>
<gene>
    <name evidence="2" type="ORF">HMPREF1541_05080</name>
</gene>
<dbReference type="VEuPathDB" id="FungiDB:HMPREF1541_05080"/>
<dbReference type="Proteomes" id="UP000030752">
    <property type="component" value="Unassembled WGS sequence"/>
</dbReference>
<evidence type="ECO:0000256" key="1">
    <source>
        <dbReference type="ARBA" id="ARBA00023604"/>
    </source>
</evidence>
<dbReference type="AlphaFoldDB" id="W2RWT8"/>
<comment type="similarity">
    <text evidence="1">Belongs to the asaB hydroxylase/desaturase family.</text>
</comment>
<keyword evidence="3" id="KW-1185">Reference proteome</keyword>
<name>W2RWT8_CYPE1</name>
<organism evidence="2 3">
    <name type="scientific">Cyphellophora europaea (strain CBS 101466)</name>
    <name type="common">Phialophora europaea</name>
    <dbReference type="NCBI Taxonomy" id="1220924"/>
    <lineage>
        <taxon>Eukaryota</taxon>
        <taxon>Fungi</taxon>
        <taxon>Dikarya</taxon>
        <taxon>Ascomycota</taxon>
        <taxon>Pezizomycotina</taxon>
        <taxon>Eurotiomycetes</taxon>
        <taxon>Chaetothyriomycetidae</taxon>
        <taxon>Chaetothyriales</taxon>
        <taxon>Cyphellophoraceae</taxon>
        <taxon>Cyphellophora</taxon>
    </lineage>
</organism>
<protein>
    <recommendedName>
        <fullName evidence="4">Methyltransferase</fullName>
    </recommendedName>
</protein>
<dbReference type="PANTHER" id="PTHR34598:SF3">
    <property type="entry name" value="OXIDOREDUCTASE AN1597"/>
    <property type="match status" value="1"/>
</dbReference>
<dbReference type="NCBIfam" id="NF041278">
    <property type="entry name" value="CmcJ_NvfI_EfuI"/>
    <property type="match status" value="1"/>
</dbReference>
<proteinExistence type="inferred from homology"/>
<evidence type="ECO:0008006" key="4">
    <source>
        <dbReference type="Google" id="ProtNLM"/>
    </source>
</evidence>
<dbReference type="InterPro" id="IPR044053">
    <property type="entry name" value="AsaB-like"/>
</dbReference>
<accession>W2RWT8</accession>
<dbReference type="InParanoid" id="W2RWT8"/>
<dbReference type="RefSeq" id="XP_008717643.1">
    <property type="nucleotide sequence ID" value="XM_008719421.1"/>
</dbReference>
<dbReference type="STRING" id="1220924.W2RWT8"/>
<dbReference type="eggNOG" id="ENOG502SRIH">
    <property type="taxonomic scope" value="Eukaryota"/>
</dbReference>
<evidence type="ECO:0000313" key="2">
    <source>
        <dbReference type="EMBL" id="ETN40800.1"/>
    </source>
</evidence>
<dbReference type="OrthoDB" id="412788at2759"/>
<dbReference type="GO" id="GO:0016491">
    <property type="term" value="F:oxidoreductase activity"/>
    <property type="evidence" value="ECO:0007669"/>
    <property type="project" value="InterPro"/>
</dbReference>
<sequence>MFFVQKTLRSSSRLIDIAPSFGRTGSRVFMQRASSLTTPTTSATLYYLSRLELYKHEKPYHINVPPSALPPGMQSTEKSEGYDGITVNNLRGREHEFSLDNSGFQVFRDEEKTFSLASALKYDEYADFQTVKSRYRAAVSQFLVERLGAEAVFPFTHEVRRRASVFPRLPRGTGEAPQPVQGVHVDFTPRWAVERTRMAFGEAVVDYLMTRRWQVLNIWRPLFGPLYDWPLAVCDWRSIDPSQDLVASDNVYTHTAAETYNLYHSPSHKWYFLQGMRPEETLVFKSHDSRKTNGTARVCPHAAFRDPLAPADARPRESVECLAIVVYPPSHLEDVQDVQAETLP</sequence>